<feature type="transmembrane region" description="Helical" evidence="2">
    <location>
        <begin position="85"/>
        <end position="114"/>
    </location>
</feature>
<protein>
    <submittedName>
        <fullName evidence="3">ECF transporter S component</fullName>
    </submittedName>
</protein>
<evidence type="ECO:0000256" key="1">
    <source>
        <dbReference type="SAM" id="MobiDB-lite"/>
    </source>
</evidence>
<feature type="transmembrane region" description="Helical" evidence="2">
    <location>
        <begin position="54"/>
        <end position="73"/>
    </location>
</feature>
<dbReference type="Proteomes" id="UP001477443">
    <property type="component" value="Chromosome"/>
</dbReference>
<accession>A0ABZ2RPC7</accession>
<dbReference type="RefSeq" id="WP_338822428.1">
    <property type="nucleotide sequence ID" value="NZ_CP148067.1"/>
</dbReference>
<feature type="transmembrane region" description="Helical" evidence="2">
    <location>
        <begin position="232"/>
        <end position="252"/>
    </location>
</feature>
<name>A0ABZ2RPC7_9BACT</name>
<feature type="transmembrane region" description="Helical" evidence="2">
    <location>
        <begin position="276"/>
        <end position="309"/>
    </location>
</feature>
<evidence type="ECO:0000313" key="3">
    <source>
        <dbReference type="EMBL" id="WXL28876.1"/>
    </source>
</evidence>
<feature type="transmembrane region" description="Helical" evidence="2">
    <location>
        <begin position="147"/>
        <end position="169"/>
    </location>
</feature>
<proteinExistence type="predicted"/>
<keyword evidence="4" id="KW-1185">Reference proteome</keyword>
<keyword evidence="2" id="KW-1133">Transmembrane helix</keyword>
<reference evidence="3" key="1">
    <citation type="submission" date="2024-03" db="EMBL/GenBank/DDBJ databases">
        <title>Complete genome sequence of Mycoplasma felifaucium Z921 isolated from the trachea of a cheetah.</title>
        <authorList>
            <person name="Spergser J."/>
        </authorList>
    </citation>
    <scope>NUCLEOTIDE SEQUENCE [LARGE SCALE GENOMIC DNA]</scope>
    <source>
        <strain evidence="3">Z921</strain>
    </source>
</reference>
<dbReference type="Gene3D" id="1.10.1760.20">
    <property type="match status" value="1"/>
</dbReference>
<evidence type="ECO:0000256" key="2">
    <source>
        <dbReference type="SAM" id="Phobius"/>
    </source>
</evidence>
<sequence>MKKKLKFNQTNKAEKDEQNIENNNVKNVDETKTSLTQRIRSIFKYPFKFSVIDLAISGLLIALFTIVSSILKLTGLSNFTSAEIVFYILFGILLGPFKGALLALIADTLGLLILGNIGTWYYLYAIWPPIIAFISAWYFALFKSSKIFKIILPIVVIIASAAIMTFVFAKYVTRTETGHIAIGVKMSKSNIAYWESIPWIIVVLGLSFYLLAMLIAIIFVVISYVKGKNEKLLDYLLILGLITLIILIYKWIFGPIIFVKYLSYINKKSYILKERYLLYFVPIVIKSMFNIPFYTLILGSLYGVINYVLEKHINNRNKVSY</sequence>
<dbReference type="EMBL" id="CP148067">
    <property type="protein sequence ID" value="WXL28876.1"/>
    <property type="molecule type" value="Genomic_DNA"/>
</dbReference>
<feature type="transmembrane region" description="Helical" evidence="2">
    <location>
        <begin position="120"/>
        <end position="140"/>
    </location>
</feature>
<keyword evidence="2" id="KW-0472">Membrane</keyword>
<gene>
    <name evidence="3" type="ORF">WG617_02470</name>
</gene>
<feature type="transmembrane region" description="Helical" evidence="2">
    <location>
        <begin position="197"/>
        <end position="225"/>
    </location>
</feature>
<organism evidence="3 4">
    <name type="scientific">Mycoplasmopsis felifaucium</name>
    <dbReference type="NCBI Taxonomy" id="35768"/>
    <lineage>
        <taxon>Bacteria</taxon>
        <taxon>Bacillati</taxon>
        <taxon>Mycoplasmatota</taxon>
        <taxon>Mycoplasmoidales</taxon>
        <taxon>Metamycoplasmataceae</taxon>
        <taxon>Mycoplasmopsis</taxon>
    </lineage>
</organism>
<feature type="region of interest" description="Disordered" evidence="1">
    <location>
        <begin position="1"/>
        <end position="23"/>
    </location>
</feature>
<evidence type="ECO:0000313" key="4">
    <source>
        <dbReference type="Proteomes" id="UP001477443"/>
    </source>
</evidence>
<keyword evidence="2" id="KW-0812">Transmembrane</keyword>